<keyword evidence="1" id="KW-0472">Membrane</keyword>
<dbReference type="OrthoDB" id="2789670at2759"/>
<sequence length="82" mass="9562">MKQEKRRVWGAFGGDEAVVWRFDSKCVRRRQKAMREFFHWVGLFVLGDAIPWLSWLDLGGQYCRRTGQYCFGMVGGAQAENN</sequence>
<name>A0A6J5W9Y3_PRUAR</name>
<feature type="transmembrane region" description="Helical" evidence="1">
    <location>
        <begin position="37"/>
        <end position="55"/>
    </location>
</feature>
<evidence type="ECO:0000313" key="4">
    <source>
        <dbReference type="Proteomes" id="UP000507222"/>
    </source>
</evidence>
<dbReference type="EMBL" id="CAEKKB010000001">
    <property type="protein sequence ID" value="CAB4296394.1"/>
    <property type="molecule type" value="Genomic_DNA"/>
</dbReference>
<proteinExistence type="predicted"/>
<evidence type="ECO:0000313" key="5">
    <source>
        <dbReference type="Proteomes" id="UP000507245"/>
    </source>
</evidence>
<dbReference type="EMBL" id="CAEKDK010000001">
    <property type="protein sequence ID" value="CAB4265804.1"/>
    <property type="molecule type" value="Genomic_DNA"/>
</dbReference>
<organism evidence="3 5">
    <name type="scientific">Prunus armeniaca</name>
    <name type="common">Apricot</name>
    <name type="synonym">Armeniaca vulgaris</name>
    <dbReference type="NCBI Taxonomy" id="36596"/>
    <lineage>
        <taxon>Eukaryota</taxon>
        <taxon>Viridiplantae</taxon>
        <taxon>Streptophyta</taxon>
        <taxon>Embryophyta</taxon>
        <taxon>Tracheophyta</taxon>
        <taxon>Spermatophyta</taxon>
        <taxon>Magnoliopsida</taxon>
        <taxon>eudicotyledons</taxon>
        <taxon>Gunneridae</taxon>
        <taxon>Pentapetalae</taxon>
        <taxon>rosids</taxon>
        <taxon>fabids</taxon>
        <taxon>Rosales</taxon>
        <taxon>Rosaceae</taxon>
        <taxon>Amygdaloideae</taxon>
        <taxon>Amygdaleae</taxon>
        <taxon>Prunus</taxon>
    </lineage>
</organism>
<dbReference type="Proteomes" id="UP000507245">
    <property type="component" value="Unassembled WGS sequence"/>
</dbReference>
<reference evidence="3 4" key="2">
    <citation type="submission" date="2020-05" db="EMBL/GenBank/DDBJ databases">
        <authorList>
            <person name="Campoy J."/>
            <person name="Schneeberger K."/>
            <person name="Spophaly S."/>
        </authorList>
    </citation>
    <scope>NUCLEOTIDE SEQUENCE [LARGE SCALE GENOMIC DNA]</scope>
    <source>
        <strain evidence="3">PruArmRojPasFocal</strain>
    </source>
</reference>
<evidence type="ECO:0000256" key="1">
    <source>
        <dbReference type="SAM" id="Phobius"/>
    </source>
</evidence>
<evidence type="ECO:0000313" key="2">
    <source>
        <dbReference type="EMBL" id="CAB4265804.1"/>
    </source>
</evidence>
<dbReference type="Proteomes" id="UP000507222">
    <property type="component" value="Unassembled WGS sequence"/>
</dbReference>
<dbReference type="AlphaFoldDB" id="A0A6J5W9Y3"/>
<evidence type="ECO:0000313" key="3">
    <source>
        <dbReference type="EMBL" id="CAB4296394.1"/>
    </source>
</evidence>
<reference evidence="5" key="1">
    <citation type="journal article" date="2020" name="Genome Biol.">
        <title>Gamete binning: chromosome-level and haplotype-resolved genome assembly enabled by high-throughput single-cell sequencing of gamete genomes.</title>
        <authorList>
            <person name="Campoy J.A."/>
            <person name="Sun H."/>
            <person name="Goel M."/>
            <person name="Jiao W.-B."/>
            <person name="Folz-Donahue K."/>
            <person name="Wang N."/>
            <person name="Rubio M."/>
            <person name="Liu C."/>
            <person name="Kukat C."/>
            <person name="Ruiz D."/>
            <person name="Huettel B."/>
            <person name="Schneeberger K."/>
        </authorList>
    </citation>
    <scope>NUCLEOTIDE SEQUENCE [LARGE SCALE GENOMIC DNA]</scope>
    <source>
        <strain evidence="5">cv. Rojo Pasion</strain>
    </source>
</reference>
<keyword evidence="5" id="KW-1185">Reference proteome</keyword>
<protein>
    <submittedName>
        <fullName evidence="3">Uncharacterized protein</fullName>
    </submittedName>
</protein>
<keyword evidence="1" id="KW-0812">Transmembrane</keyword>
<keyword evidence="1" id="KW-1133">Transmembrane helix</keyword>
<gene>
    <name evidence="2" type="ORF">CURHAP_LOCUS7993</name>
    <name evidence="3" type="ORF">ORAREDHAP_LOCUS7989</name>
</gene>
<accession>A0A6J5W9Y3</accession>